<evidence type="ECO:0000256" key="3">
    <source>
        <dbReference type="ARBA" id="ARBA00021310"/>
    </source>
</evidence>
<dbReference type="EMBL" id="QEQK01000008">
    <property type="protein sequence ID" value="PWN55855.1"/>
    <property type="molecule type" value="Genomic_DNA"/>
</dbReference>
<evidence type="ECO:0000313" key="10">
    <source>
        <dbReference type="EMBL" id="PWN55855.1"/>
    </source>
</evidence>
<evidence type="ECO:0000256" key="4">
    <source>
        <dbReference type="ARBA" id="ARBA00022763"/>
    </source>
</evidence>
<name>A0A363UK94_9GAMM</name>
<dbReference type="PANTHER" id="PTHR33991">
    <property type="entry name" value="DNA REPAIR PROTEIN RECO"/>
    <property type="match status" value="1"/>
</dbReference>
<sequence>MAGRRREDFGVVLHRRPYRETSLVLECLTAEAGRVGLVAKGARRGGRHARLEPLHEYELAWVGRGELHTLTSAEPRRRVALQGEAAICALYVNELLLRLLARDDPHPAIYPAYWRCLDALDDGMTREPALRNFEYQLLHVLGYGFARDCDARGQPLVASQRYLPGPDGGLETTDAAGQGSTGANLLAWVADDWSGQEARADIRRVMRAALAPHLGTRPLEAPRLLQGLRRLGR</sequence>
<keyword evidence="4 8" id="KW-0227">DNA damage</keyword>
<dbReference type="AlphaFoldDB" id="A0A363UK94"/>
<dbReference type="Proteomes" id="UP000251800">
    <property type="component" value="Unassembled WGS sequence"/>
</dbReference>
<dbReference type="InterPro" id="IPR037278">
    <property type="entry name" value="ARFGAP/RecO"/>
</dbReference>
<organism evidence="10 11">
    <name type="scientific">Abyssibacter profundi</name>
    <dbReference type="NCBI Taxonomy" id="2182787"/>
    <lineage>
        <taxon>Bacteria</taxon>
        <taxon>Pseudomonadati</taxon>
        <taxon>Pseudomonadota</taxon>
        <taxon>Gammaproteobacteria</taxon>
        <taxon>Chromatiales</taxon>
        <taxon>Oceanococcaceae</taxon>
        <taxon>Abyssibacter</taxon>
    </lineage>
</organism>
<dbReference type="Gene3D" id="2.40.50.140">
    <property type="entry name" value="Nucleic acid-binding proteins"/>
    <property type="match status" value="1"/>
</dbReference>
<reference evidence="10 11" key="1">
    <citation type="submission" date="2018-05" db="EMBL/GenBank/DDBJ databases">
        <title>Abyssibacter profundi OUC007T gen. nov., sp. nov, a marine bacterium isolated from seawater of the Mariana Trench.</title>
        <authorList>
            <person name="Zhou S."/>
        </authorList>
    </citation>
    <scope>NUCLEOTIDE SEQUENCE [LARGE SCALE GENOMIC DNA]</scope>
    <source>
        <strain evidence="10 11">OUC007</strain>
    </source>
</reference>
<evidence type="ECO:0000313" key="11">
    <source>
        <dbReference type="Proteomes" id="UP000251800"/>
    </source>
</evidence>
<evidence type="ECO:0000256" key="5">
    <source>
        <dbReference type="ARBA" id="ARBA00023172"/>
    </source>
</evidence>
<evidence type="ECO:0000256" key="7">
    <source>
        <dbReference type="ARBA" id="ARBA00033409"/>
    </source>
</evidence>
<comment type="similarity">
    <text evidence="2 8">Belongs to the RecO family.</text>
</comment>
<dbReference type="InterPro" id="IPR003717">
    <property type="entry name" value="RecO"/>
</dbReference>
<dbReference type="GO" id="GO:0006310">
    <property type="term" value="P:DNA recombination"/>
    <property type="evidence" value="ECO:0007669"/>
    <property type="project" value="UniProtKB-UniRule"/>
</dbReference>
<dbReference type="GO" id="GO:0006302">
    <property type="term" value="P:double-strand break repair"/>
    <property type="evidence" value="ECO:0007669"/>
    <property type="project" value="TreeGrafter"/>
</dbReference>
<dbReference type="Pfam" id="PF02565">
    <property type="entry name" value="RecO_C"/>
    <property type="match status" value="1"/>
</dbReference>
<evidence type="ECO:0000256" key="8">
    <source>
        <dbReference type="HAMAP-Rule" id="MF_00201"/>
    </source>
</evidence>
<comment type="caution">
    <text evidence="10">The sequence shown here is derived from an EMBL/GenBank/DDBJ whole genome shotgun (WGS) entry which is preliminary data.</text>
</comment>
<dbReference type="InterPro" id="IPR012340">
    <property type="entry name" value="NA-bd_OB-fold"/>
</dbReference>
<dbReference type="GO" id="GO:0043590">
    <property type="term" value="C:bacterial nucleoid"/>
    <property type="evidence" value="ECO:0007669"/>
    <property type="project" value="TreeGrafter"/>
</dbReference>
<dbReference type="OrthoDB" id="9804792at2"/>
<evidence type="ECO:0000256" key="6">
    <source>
        <dbReference type="ARBA" id="ARBA00023204"/>
    </source>
</evidence>
<dbReference type="SUPFAM" id="SSF57863">
    <property type="entry name" value="ArfGap/RecO-like zinc finger"/>
    <property type="match status" value="1"/>
</dbReference>
<evidence type="ECO:0000256" key="1">
    <source>
        <dbReference type="ARBA" id="ARBA00003065"/>
    </source>
</evidence>
<feature type="domain" description="DNA replication/recombination mediator RecO N-terminal" evidence="9">
    <location>
        <begin position="9"/>
        <end position="75"/>
    </location>
</feature>
<keyword evidence="5 8" id="KW-0233">DNA recombination</keyword>
<dbReference type="InterPro" id="IPR022572">
    <property type="entry name" value="DNA_rep/recomb_RecO_N"/>
</dbReference>
<dbReference type="InterPro" id="IPR042242">
    <property type="entry name" value="RecO_C"/>
</dbReference>
<proteinExistence type="inferred from homology"/>
<comment type="function">
    <text evidence="1 8">Involved in DNA repair and RecF pathway recombination.</text>
</comment>
<gene>
    <name evidence="8 10" type="primary">recO</name>
    <name evidence="10" type="ORF">DEH80_10590</name>
</gene>
<keyword evidence="11" id="KW-1185">Reference proteome</keyword>
<dbReference type="HAMAP" id="MF_00201">
    <property type="entry name" value="RecO"/>
    <property type="match status" value="1"/>
</dbReference>
<dbReference type="SUPFAM" id="SSF50249">
    <property type="entry name" value="Nucleic acid-binding proteins"/>
    <property type="match status" value="1"/>
</dbReference>
<evidence type="ECO:0000259" key="9">
    <source>
        <dbReference type="Pfam" id="PF11967"/>
    </source>
</evidence>
<dbReference type="NCBIfam" id="TIGR00613">
    <property type="entry name" value="reco"/>
    <property type="match status" value="1"/>
</dbReference>
<accession>A0A363UK94</accession>
<keyword evidence="6 8" id="KW-0234">DNA repair</keyword>
<dbReference type="Pfam" id="PF11967">
    <property type="entry name" value="RecO_N"/>
    <property type="match status" value="1"/>
</dbReference>
<dbReference type="Gene3D" id="1.20.1440.120">
    <property type="entry name" value="Recombination protein O, C-terminal domain"/>
    <property type="match status" value="1"/>
</dbReference>
<evidence type="ECO:0000256" key="2">
    <source>
        <dbReference type="ARBA" id="ARBA00007452"/>
    </source>
</evidence>
<dbReference type="PANTHER" id="PTHR33991:SF1">
    <property type="entry name" value="DNA REPAIR PROTEIN RECO"/>
    <property type="match status" value="1"/>
</dbReference>
<protein>
    <recommendedName>
        <fullName evidence="3 8">DNA repair protein RecO</fullName>
    </recommendedName>
    <alternativeName>
        <fullName evidence="7 8">Recombination protein O</fullName>
    </alternativeName>
</protein>